<sequence>MFAIDKLYQVYLVVLQFSNNTTYLDRLIAFRDLFTAHLVLLAQYENVMGIPIRVHSRHFRHHLLSEQPPVGTQDDSLEVPLREGRQKPEGTARTRKRRQSSERSEEGRRQSSDRSEERR</sequence>
<feature type="region of interest" description="Disordered" evidence="1">
    <location>
        <begin position="64"/>
        <end position="119"/>
    </location>
</feature>
<proteinExistence type="predicted"/>
<keyword evidence="3" id="KW-1185">Reference proteome</keyword>
<dbReference type="AlphaFoldDB" id="A0AAV7L7N8"/>
<organism evidence="2 3">
    <name type="scientific">Pleurodeles waltl</name>
    <name type="common">Iberian ribbed newt</name>
    <dbReference type="NCBI Taxonomy" id="8319"/>
    <lineage>
        <taxon>Eukaryota</taxon>
        <taxon>Metazoa</taxon>
        <taxon>Chordata</taxon>
        <taxon>Craniata</taxon>
        <taxon>Vertebrata</taxon>
        <taxon>Euteleostomi</taxon>
        <taxon>Amphibia</taxon>
        <taxon>Batrachia</taxon>
        <taxon>Caudata</taxon>
        <taxon>Salamandroidea</taxon>
        <taxon>Salamandridae</taxon>
        <taxon>Pleurodelinae</taxon>
        <taxon>Pleurodeles</taxon>
    </lineage>
</organism>
<feature type="compositionally biased region" description="Basic and acidic residues" evidence="1">
    <location>
        <begin position="80"/>
        <end position="92"/>
    </location>
</feature>
<dbReference type="Proteomes" id="UP001066276">
    <property type="component" value="Chromosome 11"/>
</dbReference>
<reference evidence="2" key="1">
    <citation type="journal article" date="2022" name="bioRxiv">
        <title>Sequencing and chromosome-scale assembly of the giantPleurodeles waltlgenome.</title>
        <authorList>
            <person name="Brown T."/>
            <person name="Elewa A."/>
            <person name="Iarovenko S."/>
            <person name="Subramanian E."/>
            <person name="Araus A.J."/>
            <person name="Petzold A."/>
            <person name="Susuki M."/>
            <person name="Suzuki K.-i.T."/>
            <person name="Hayashi T."/>
            <person name="Toyoda A."/>
            <person name="Oliveira C."/>
            <person name="Osipova E."/>
            <person name="Leigh N.D."/>
            <person name="Simon A."/>
            <person name="Yun M.H."/>
        </authorList>
    </citation>
    <scope>NUCLEOTIDE SEQUENCE</scope>
    <source>
        <strain evidence="2">20211129_DDA</strain>
        <tissue evidence="2">Liver</tissue>
    </source>
</reference>
<feature type="compositionally biased region" description="Basic and acidic residues" evidence="1">
    <location>
        <begin position="99"/>
        <end position="119"/>
    </location>
</feature>
<name>A0AAV7L7N8_PLEWA</name>
<evidence type="ECO:0000313" key="3">
    <source>
        <dbReference type="Proteomes" id="UP001066276"/>
    </source>
</evidence>
<protein>
    <submittedName>
        <fullName evidence="2">Uncharacterized protein</fullName>
    </submittedName>
</protein>
<accession>A0AAV7L7N8</accession>
<comment type="caution">
    <text evidence="2">The sequence shown here is derived from an EMBL/GenBank/DDBJ whole genome shotgun (WGS) entry which is preliminary data.</text>
</comment>
<dbReference type="EMBL" id="JANPWB010000015">
    <property type="protein sequence ID" value="KAJ1087626.1"/>
    <property type="molecule type" value="Genomic_DNA"/>
</dbReference>
<evidence type="ECO:0000256" key="1">
    <source>
        <dbReference type="SAM" id="MobiDB-lite"/>
    </source>
</evidence>
<gene>
    <name evidence="2" type="ORF">NDU88_000793</name>
</gene>
<evidence type="ECO:0000313" key="2">
    <source>
        <dbReference type="EMBL" id="KAJ1087626.1"/>
    </source>
</evidence>